<reference evidence="2 3" key="1">
    <citation type="submission" date="2019-02" db="EMBL/GenBank/DDBJ databases">
        <title>Deep-cultivation of Planctomycetes and their phenomic and genomic characterization uncovers novel biology.</title>
        <authorList>
            <person name="Wiegand S."/>
            <person name="Jogler M."/>
            <person name="Boedeker C."/>
            <person name="Pinto D."/>
            <person name="Vollmers J."/>
            <person name="Rivas-Marin E."/>
            <person name="Kohn T."/>
            <person name="Peeters S.H."/>
            <person name="Heuer A."/>
            <person name="Rast P."/>
            <person name="Oberbeckmann S."/>
            <person name="Bunk B."/>
            <person name="Jeske O."/>
            <person name="Meyerdierks A."/>
            <person name="Storesund J.E."/>
            <person name="Kallscheuer N."/>
            <person name="Luecker S."/>
            <person name="Lage O.M."/>
            <person name="Pohl T."/>
            <person name="Merkel B.J."/>
            <person name="Hornburger P."/>
            <person name="Mueller R.-W."/>
            <person name="Bruemmer F."/>
            <person name="Labrenz M."/>
            <person name="Spormann A.M."/>
            <person name="Op Den Camp H."/>
            <person name="Overmann J."/>
            <person name="Amann R."/>
            <person name="Jetten M.S.M."/>
            <person name="Mascher T."/>
            <person name="Medema M.H."/>
            <person name="Devos D.P."/>
            <person name="Kaster A.-K."/>
            <person name="Ovreas L."/>
            <person name="Rohde M."/>
            <person name="Galperin M.Y."/>
            <person name="Jogler C."/>
        </authorList>
    </citation>
    <scope>NUCLEOTIDE SEQUENCE [LARGE SCALE GENOMIC DNA]</scope>
    <source>
        <strain evidence="2 3">Poly59</strain>
    </source>
</reference>
<comment type="caution">
    <text evidence="2">The sequence shown here is derived from an EMBL/GenBank/DDBJ whole genome shotgun (WGS) entry which is preliminary data.</text>
</comment>
<protein>
    <submittedName>
        <fullName evidence="2">Uncharacterized protein</fullName>
    </submittedName>
</protein>
<evidence type="ECO:0000256" key="1">
    <source>
        <dbReference type="SAM" id="MobiDB-lite"/>
    </source>
</evidence>
<keyword evidence="3" id="KW-1185">Reference proteome</keyword>
<dbReference type="EMBL" id="SJPX01000004">
    <property type="protein sequence ID" value="TWU49061.1"/>
    <property type="molecule type" value="Genomic_DNA"/>
</dbReference>
<dbReference type="OrthoDB" id="278774at2"/>
<evidence type="ECO:0000313" key="3">
    <source>
        <dbReference type="Proteomes" id="UP000317977"/>
    </source>
</evidence>
<gene>
    <name evidence="2" type="ORF">Poly59_36740</name>
</gene>
<name>A0A5C6EN36_9BACT</name>
<feature type="compositionally biased region" description="Basic and acidic residues" evidence="1">
    <location>
        <begin position="133"/>
        <end position="142"/>
    </location>
</feature>
<dbReference type="AlphaFoldDB" id="A0A5C6EN36"/>
<sequence>MGTAAFAEQPQVGTIVQYGTMHEAVGKQQHQGRVQLNGLVKQPNFYAVAALERLAGEVTVLDDKVIISDVGSDGQLVSIEDTDGTRQAMMLVGAYVPSWTSHSVPKKCRLAGLRSIHRRQPSHHQWSLPGSRTDAKYWASDR</sequence>
<organism evidence="2 3">
    <name type="scientific">Rubripirellula reticaptiva</name>
    <dbReference type="NCBI Taxonomy" id="2528013"/>
    <lineage>
        <taxon>Bacteria</taxon>
        <taxon>Pseudomonadati</taxon>
        <taxon>Planctomycetota</taxon>
        <taxon>Planctomycetia</taxon>
        <taxon>Pirellulales</taxon>
        <taxon>Pirellulaceae</taxon>
        <taxon>Rubripirellula</taxon>
    </lineage>
</organism>
<feature type="region of interest" description="Disordered" evidence="1">
    <location>
        <begin position="121"/>
        <end position="142"/>
    </location>
</feature>
<accession>A0A5C6EN36</accession>
<dbReference type="Proteomes" id="UP000317977">
    <property type="component" value="Unassembled WGS sequence"/>
</dbReference>
<evidence type="ECO:0000313" key="2">
    <source>
        <dbReference type="EMBL" id="TWU49061.1"/>
    </source>
</evidence>
<dbReference type="RefSeq" id="WP_146535389.1">
    <property type="nucleotide sequence ID" value="NZ_SJPX01000004.1"/>
</dbReference>
<proteinExistence type="predicted"/>